<dbReference type="InterPro" id="IPR000515">
    <property type="entry name" value="MetI-like"/>
</dbReference>
<feature type="transmembrane region" description="Helical" evidence="7">
    <location>
        <begin position="12"/>
        <end position="35"/>
    </location>
</feature>
<dbReference type="GeneID" id="96953161"/>
<dbReference type="SUPFAM" id="SSF161098">
    <property type="entry name" value="MetI-like"/>
    <property type="match status" value="1"/>
</dbReference>
<evidence type="ECO:0000256" key="4">
    <source>
        <dbReference type="ARBA" id="ARBA00022692"/>
    </source>
</evidence>
<name>A0ABD5ZX38_9EURY</name>
<dbReference type="AlphaFoldDB" id="A0ABD5ZX38"/>
<accession>A0ABD5ZX38</accession>
<keyword evidence="2 7" id="KW-0813">Transport</keyword>
<evidence type="ECO:0000256" key="3">
    <source>
        <dbReference type="ARBA" id="ARBA00022475"/>
    </source>
</evidence>
<dbReference type="RefSeq" id="WP_379703023.1">
    <property type="nucleotide sequence ID" value="NZ_JBHTAT010000001.1"/>
</dbReference>
<organism evidence="9 11">
    <name type="scientific">Haloplanus litoreus</name>
    <dbReference type="NCBI Taxonomy" id="767515"/>
    <lineage>
        <taxon>Archaea</taxon>
        <taxon>Methanobacteriati</taxon>
        <taxon>Methanobacteriota</taxon>
        <taxon>Stenosarchaea group</taxon>
        <taxon>Halobacteria</taxon>
        <taxon>Halobacteriales</taxon>
        <taxon>Haloferacaceae</taxon>
        <taxon>Haloplanus</taxon>
    </lineage>
</organism>
<feature type="domain" description="ABC transmembrane type-1" evidence="8">
    <location>
        <begin position="61"/>
        <end position="242"/>
    </location>
</feature>
<protein>
    <submittedName>
        <fullName evidence="9">ABC transporter permease</fullName>
    </submittedName>
</protein>
<keyword evidence="11" id="KW-1185">Reference proteome</keyword>
<comment type="subcellular location">
    <subcellularLocation>
        <location evidence="1 7">Cell membrane</location>
        <topology evidence="1 7">Multi-pass membrane protein</topology>
    </subcellularLocation>
</comment>
<keyword evidence="3" id="KW-1003">Cell membrane</keyword>
<comment type="caution">
    <text evidence="9">The sequence shown here is derived from an EMBL/GenBank/DDBJ whole genome shotgun (WGS) entry which is preliminary data.</text>
</comment>
<gene>
    <name evidence="9" type="ORF">ACFQKE_05885</name>
    <name evidence="10" type="ORF">ACFQKE_16680</name>
</gene>
<proteinExistence type="inferred from homology"/>
<reference evidence="11" key="2">
    <citation type="journal article" date="2019" name="Int. J. Syst. Evol. Microbiol.">
        <title>The Global Catalogue of Microorganisms (GCM) 10K type strain sequencing project: providing services to taxonomists for standard genome sequencing and annotation.</title>
        <authorList>
            <consortium name="The Broad Institute Genomics Platform"/>
            <consortium name="The Broad Institute Genome Sequencing Center for Infectious Disease"/>
            <person name="Wu L."/>
            <person name="Ma J."/>
        </authorList>
    </citation>
    <scope>NUCLEOTIDE SEQUENCE [LARGE SCALE GENOMIC DNA]</scope>
    <source>
        <strain evidence="11">GX21</strain>
    </source>
</reference>
<evidence type="ECO:0000256" key="6">
    <source>
        <dbReference type="ARBA" id="ARBA00023136"/>
    </source>
</evidence>
<evidence type="ECO:0000313" key="11">
    <source>
        <dbReference type="Proteomes" id="UP001596434"/>
    </source>
</evidence>
<comment type="similarity">
    <text evidence="7">Belongs to the binding-protein-dependent transport system permease family.</text>
</comment>
<reference evidence="9" key="3">
    <citation type="submission" date="2024-09" db="EMBL/GenBank/DDBJ databases">
        <authorList>
            <person name="Sun Q."/>
        </authorList>
    </citation>
    <scope>NUCLEOTIDE SEQUENCE</scope>
    <source>
        <strain evidence="9">CGMCC 4.163</strain>
    </source>
</reference>
<feature type="transmembrane region" description="Helical" evidence="7">
    <location>
        <begin position="68"/>
        <end position="92"/>
    </location>
</feature>
<sequence length="253" mass="26337">MSVAERVPFPDVTLPVAGLVAAVVGWWAVTVAVAVPPFLLPAPTDVAGRLAGSPELYLSHATETLRKVLVGGVVGVAAGFAIALLVATVPVLKRAIYPYLVAMRVLPKIAVAPVFLIYFGVGFGTAVLFVALVVFFPVVVGTTAGLSRTPESHLDLLRSVDADPVRTFLAVRLPHALPDVFAGLKQSVTLAVVGAVVAEWILSNDGLGSLILVASENVQVDVMLAALAVLLPIGLLLYGGVTLCYRAVTWQGD</sequence>
<dbReference type="GO" id="GO:0005886">
    <property type="term" value="C:plasma membrane"/>
    <property type="evidence" value="ECO:0007669"/>
    <property type="project" value="UniProtKB-SubCell"/>
</dbReference>
<dbReference type="EMBL" id="JBHTAT010000002">
    <property type="protein sequence ID" value="MFC7256922.1"/>
    <property type="molecule type" value="Genomic_DNA"/>
</dbReference>
<keyword evidence="5 7" id="KW-1133">Transmembrane helix</keyword>
<dbReference type="Proteomes" id="UP001596434">
    <property type="component" value="Unassembled WGS sequence"/>
</dbReference>
<evidence type="ECO:0000256" key="1">
    <source>
        <dbReference type="ARBA" id="ARBA00004651"/>
    </source>
</evidence>
<keyword evidence="4 7" id="KW-0812">Transmembrane</keyword>
<dbReference type="CDD" id="cd06261">
    <property type="entry name" value="TM_PBP2"/>
    <property type="match status" value="1"/>
</dbReference>
<evidence type="ECO:0000256" key="7">
    <source>
        <dbReference type="RuleBase" id="RU363032"/>
    </source>
</evidence>
<feature type="transmembrane region" description="Helical" evidence="7">
    <location>
        <begin position="222"/>
        <end position="245"/>
    </location>
</feature>
<dbReference type="EMBL" id="JBHTAT010000001">
    <property type="protein sequence ID" value="MFC7254826.1"/>
    <property type="molecule type" value="Genomic_DNA"/>
</dbReference>
<evidence type="ECO:0000313" key="10">
    <source>
        <dbReference type="EMBL" id="MFC7256922.1"/>
    </source>
</evidence>
<evidence type="ECO:0000256" key="2">
    <source>
        <dbReference type="ARBA" id="ARBA00022448"/>
    </source>
</evidence>
<dbReference type="Pfam" id="PF00528">
    <property type="entry name" value="BPD_transp_1"/>
    <property type="match status" value="1"/>
</dbReference>
<dbReference type="PANTHER" id="PTHR30151">
    <property type="entry name" value="ALKANE SULFONATE ABC TRANSPORTER-RELATED, MEMBRANE SUBUNIT"/>
    <property type="match status" value="1"/>
</dbReference>
<keyword evidence="6 7" id="KW-0472">Membrane</keyword>
<dbReference type="Gene3D" id="1.10.3720.10">
    <property type="entry name" value="MetI-like"/>
    <property type="match status" value="1"/>
</dbReference>
<evidence type="ECO:0000259" key="8">
    <source>
        <dbReference type="PROSITE" id="PS50928"/>
    </source>
</evidence>
<evidence type="ECO:0000313" key="9">
    <source>
        <dbReference type="EMBL" id="MFC7254826.1"/>
    </source>
</evidence>
<dbReference type="PANTHER" id="PTHR30151:SF0">
    <property type="entry name" value="ABC TRANSPORTER PERMEASE PROTEIN MJ0413-RELATED"/>
    <property type="match status" value="1"/>
</dbReference>
<evidence type="ECO:0000256" key="5">
    <source>
        <dbReference type="ARBA" id="ARBA00022989"/>
    </source>
</evidence>
<reference evidence="9" key="1">
    <citation type="journal article" date="2014" name="Int. J. Syst. Evol. Microbiol.">
        <title>Complete genome sequence of Corynebacterium casei LMG S-19264T (=DSM 44701T), isolated from a smear-ripened cheese.</title>
        <authorList>
            <consortium name="US DOE Joint Genome Institute (JGI-PGF)"/>
            <person name="Walter F."/>
            <person name="Albersmeier A."/>
            <person name="Kalinowski J."/>
            <person name="Ruckert C."/>
        </authorList>
    </citation>
    <scope>NUCLEOTIDE SEQUENCE [LARGE SCALE GENOMIC DNA]</scope>
    <source>
        <strain evidence="9">CGMCC 4.163</strain>
    </source>
</reference>
<dbReference type="PROSITE" id="PS50928">
    <property type="entry name" value="ABC_TM1"/>
    <property type="match status" value="1"/>
</dbReference>
<dbReference type="InterPro" id="IPR035906">
    <property type="entry name" value="MetI-like_sf"/>
</dbReference>